<evidence type="ECO:0000256" key="2">
    <source>
        <dbReference type="SAM" id="MobiDB-lite"/>
    </source>
</evidence>
<dbReference type="PRINTS" id="PR00633">
    <property type="entry name" value="RCCNDNSATION"/>
</dbReference>
<proteinExistence type="predicted"/>
<evidence type="ECO:0000259" key="3">
    <source>
        <dbReference type="Pfam" id="PF12937"/>
    </source>
</evidence>
<dbReference type="Gene3D" id="2.130.10.30">
    <property type="entry name" value="Regulator of chromosome condensation 1/beta-lactamase-inhibitor protein II"/>
    <property type="match status" value="2"/>
</dbReference>
<name>A0AAW0FZS6_9APHY</name>
<dbReference type="InterPro" id="IPR000408">
    <property type="entry name" value="Reg_chr_condens"/>
</dbReference>
<evidence type="ECO:0000256" key="1">
    <source>
        <dbReference type="PROSITE-ProRule" id="PRU00235"/>
    </source>
</evidence>
<feature type="repeat" description="RCC1" evidence="1">
    <location>
        <begin position="465"/>
        <end position="547"/>
    </location>
</feature>
<feature type="repeat" description="RCC1" evidence="1">
    <location>
        <begin position="76"/>
        <end position="131"/>
    </location>
</feature>
<dbReference type="SUPFAM" id="SSF50985">
    <property type="entry name" value="RCC1/BLIP-II"/>
    <property type="match status" value="1"/>
</dbReference>
<dbReference type="InterPro" id="IPR001810">
    <property type="entry name" value="F-box_dom"/>
</dbReference>
<dbReference type="PROSITE" id="PS50012">
    <property type="entry name" value="RCC1_3"/>
    <property type="match status" value="3"/>
</dbReference>
<dbReference type="SUPFAM" id="SSF81383">
    <property type="entry name" value="F-box domain"/>
    <property type="match status" value="1"/>
</dbReference>
<dbReference type="Pfam" id="PF13540">
    <property type="entry name" value="RCC1_2"/>
    <property type="match status" value="1"/>
</dbReference>
<accession>A0AAW0FZS6</accession>
<dbReference type="GO" id="GO:0005737">
    <property type="term" value="C:cytoplasm"/>
    <property type="evidence" value="ECO:0007669"/>
    <property type="project" value="TreeGrafter"/>
</dbReference>
<organism evidence="4 5">
    <name type="scientific">Cerrena zonata</name>
    <dbReference type="NCBI Taxonomy" id="2478898"/>
    <lineage>
        <taxon>Eukaryota</taxon>
        <taxon>Fungi</taxon>
        <taxon>Dikarya</taxon>
        <taxon>Basidiomycota</taxon>
        <taxon>Agaricomycotina</taxon>
        <taxon>Agaricomycetes</taxon>
        <taxon>Polyporales</taxon>
        <taxon>Cerrenaceae</taxon>
        <taxon>Cerrena</taxon>
    </lineage>
</organism>
<reference evidence="4 5" key="1">
    <citation type="submission" date="2022-09" db="EMBL/GenBank/DDBJ databases">
        <authorList>
            <person name="Palmer J.M."/>
        </authorList>
    </citation>
    <scope>NUCLEOTIDE SEQUENCE [LARGE SCALE GENOMIC DNA]</scope>
    <source>
        <strain evidence="4 5">DSM 7382</strain>
    </source>
</reference>
<evidence type="ECO:0000313" key="5">
    <source>
        <dbReference type="Proteomes" id="UP001385951"/>
    </source>
</evidence>
<dbReference type="GO" id="GO:0005085">
    <property type="term" value="F:guanyl-nucleotide exchange factor activity"/>
    <property type="evidence" value="ECO:0007669"/>
    <property type="project" value="TreeGrafter"/>
</dbReference>
<dbReference type="InterPro" id="IPR051553">
    <property type="entry name" value="Ran_GTPase-activating"/>
</dbReference>
<feature type="region of interest" description="Disordered" evidence="2">
    <location>
        <begin position="553"/>
        <end position="582"/>
    </location>
</feature>
<dbReference type="PANTHER" id="PTHR45982:SF3">
    <property type="entry name" value="F-BOX PROTEIN POF9"/>
    <property type="match status" value="1"/>
</dbReference>
<comment type="caution">
    <text evidence="4">The sequence shown here is derived from an EMBL/GenBank/DDBJ whole genome shotgun (WGS) entry which is preliminary data.</text>
</comment>
<dbReference type="PROSITE" id="PS00626">
    <property type="entry name" value="RCC1_2"/>
    <property type="match status" value="1"/>
</dbReference>
<sequence length="614" mass="68243">MPRITDVPVEVFIDVLLPLLPVSSLLRLGCTNRFFYLLTSDEPFWHRKIQEDYNFPSSDTARTTGWKFIYKRLANPKVYVWGEASHGRLGLRLLTETLRNGVHAPTHLKIPGVRIVSLVAGGMSFHAIDSKGDVYVWGVLDGTSYALGKDTFSEPSKIALEPTRLALPEPIRSLSCGRLHSAALDATGDVWNFVSWGRPFRLVSSLLDKSSPDTTPLQVECGWGFTSVLTESRDVLVWWPRGPVIRSQVQDKNTLLDESDPDSHGKLETEFRNHGKHSAKYINCHVWDLETDPVRLPPVPVHDLPQLSDTGLSHEEKQKETKLVKITAMDNFVIGLTNKGHVLRYTKLYDEEQYKNGRWEYLPYFSELAKVKECAPFLKDESSSEAHLDPPESMHITHISAHFRTFIAYSTGSKSVVLMGHMDTDDPIISPADTLKPTIHPTLQFRSVISVVLGDYHFGALTSDGKLFTWGEFSKGALGLGDPTKIPAGQPGGYATEEVRLSVVDRGFGGTPSRVNVPTEVNIEEGRETFCFAASAAGWHTGALVIDLEPDAEEHERELEEQMPGSFPTETTQPATYDDLGSRHGQLPFRVGFAGRAGFRGRGGGGVWRRASPR</sequence>
<gene>
    <name evidence="4" type="ORF">QCA50_010515</name>
</gene>
<dbReference type="InterPro" id="IPR009091">
    <property type="entry name" value="RCC1/BLIP-II"/>
</dbReference>
<dbReference type="EMBL" id="JASBNA010000017">
    <property type="protein sequence ID" value="KAK7686291.1"/>
    <property type="molecule type" value="Genomic_DNA"/>
</dbReference>
<dbReference type="PANTHER" id="PTHR45982">
    <property type="entry name" value="REGULATOR OF CHROMOSOME CONDENSATION"/>
    <property type="match status" value="1"/>
</dbReference>
<feature type="repeat" description="RCC1" evidence="1">
    <location>
        <begin position="132"/>
        <end position="187"/>
    </location>
</feature>
<evidence type="ECO:0000313" key="4">
    <source>
        <dbReference type="EMBL" id="KAK7686291.1"/>
    </source>
</evidence>
<feature type="domain" description="F-box" evidence="3">
    <location>
        <begin position="5"/>
        <end position="48"/>
    </location>
</feature>
<dbReference type="AlphaFoldDB" id="A0AAW0FZS6"/>
<dbReference type="Pfam" id="PF00415">
    <property type="entry name" value="RCC1"/>
    <property type="match status" value="1"/>
</dbReference>
<dbReference type="InterPro" id="IPR036047">
    <property type="entry name" value="F-box-like_dom_sf"/>
</dbReference>
<dbReference type="Pfam" id="PF12937">
    <property type="entry name" value="F-box-like"/>
    <property type="match status" value="1"/>
</dbReference>
<keyword evidence="5" id="KW-1185">Reference proteome</keyword>
<dbReference type="Proteomes" id="UP001385951">
    <property type="component" value="Unassembled WGS sequence"/>
</dbReference>
<protein>
    <recommendedName>
        <fullName evidence="3">F-box domain-containing protein</fullName>
    </recommendedName>
</protein>